<dbReference type="RefSeq" id="YP_009207966.2">
    <property type="nucleotide sequence ID" value="NC_028899.1"/>
</dbReference>
<dbReference type="OrthoDB" id="30751at10239"/>
<dbReference type="KEGG" id="vg:26634623"/>
<accession>A0A0K2QQT6</accession>
<name>A0A0K2QQT6_9CAUD</name>
<evidence type="ECO:0000313" key="2">
    <source>
        <dbReference type="Proteomes" id="UP000202583"/>
    </source>
</evidence>
<dbReference type="GeneID" id="26634623"/>
<dbReference type="EMBL" id="AP014927">
    <property type="protein sequence ID" value="BAS04954.2"/>
    <property type="molecule type" value="Genomic_DNA"/>
</dbReference>
<keyword evidence="2" id="KW-1185">Reference proteome</keyword>
<protein>
    <submittedName>
        <fullName evidence="1">Uncharacterized protein</fullName>
    </submittedName>
</protein>
<sequence length="251" mass="28535">MGSLETLPPVLEAVKADPDGTIAHRRLGFDAPIYPTQVQPGWLLEVEQLVIARHDMTKLLLDNLNMEKVQNQDPEFVKALNETTKNVMVKLSMISYFNANAMFTGSHIPQRMAYEGLQVLDYLVSMVILQRKRVAFTTEVKSDVAYPSNMFNKLELDRVIGSIHQAEMHGLWQDPEKLVKFYGMLDETFYRQCAMAYSMATGVAIPEAYVDNQLGKVFFWALQVMNASKDDIPNLMVRPKPQNVVSLFKTK</sequence>
<organism evidence="1 2">
    <name type="scientific">Ralstonia phage RSF1</name>
    <dbReference type="NCBI Taxonomy" id="1689679"/>
    <lineage>
        <taxon>Viruses</taxon>
        <taxon>Duplodnaviria</taxon>
        <taxon>Heunggongvirae</taxon>
        <taxon>Uroviricota</taxon>
        <taxon>Caudoviricetes</taxon>
        <taxon>Chimalliviridae</taxon>
        <taxon>Chiangmaivirus</taxon>
        <taxon>Chiangmaivirus RSF1</taxon>
    </lineage>
</organism>
<dbReference type="Proteomes" id="UP000202583">
    <property type="component" value="Segment"/>
</dbReference>
<proteinExistence type="predicted"/>
<reference evidence="1 2" key="1">
    <citation type="submission" date="2015-07" db="EMBL/GenBank/DDBJ databases">
        <title>Two Asian jumbo phage RSL2 and RSF1 infecting the phytopathogen Ralstonia solanacearum share common features related to the phi-KZ-like phages.</title>
        <authorList>
            <person name="Kawasaki T."/>
            <person name="Fujie M."/>
            <person name="Chatchawankanphanich O."/>
            <person name="Ogata H."/>
            <person name="Yamada T."/>
        </authorList>
    </citation>
    <scope>NUCLEOTIDE SEQUENCE [LARGE SCALE GENOMIC DNA]</scope>
    <source>
        <strain evidence="1 2">RSF1</strain>
    </source>
</reference>
<evidence type="ECO:0000313" key="1">
    <source>
        <dbReference type="EMBL" id="BAS04954.2"/>
    </source>
</evidence>